<dbReference type="AlphaFoldDB" id="A0AAV4UC03"/>
<feature type="signal peptide" evidence="1">
    <location>
        <begin position="1"/>
        <end position="20"/>
    </location>
</feature>
<evidence type="ECO:0000256" key="1">
    <source>
        <dbReference type="SAM" id="SignalP"/>
    </source>
</evidence>
<evidence type="ECO:0000313" key="2">
    <source>
        <dbReference type="EMBL" id="GIY55323.1"/>
    </source>
</evidence>
<gene>
    <name evidence="2" type="ORF">CEXT_597851</name>
</gene>
<name>A0AAV4UC03_CAEEX</name>
<feature type="chain" id="PRO_5043730446" evidence="1">
    <location>
        <begin position="21"/>
        <end position="88"/>
    </location>
</feature>
<keyword evidence="1" id="KW-0732">Signal</keyword>
<reference evidence="2 3" key="1">
    <citation type="submission" date="2021-06" db="EMBL/GenBank/DDBJ databases">
        <title>Caerostris extrusa draft genome.</title>
        <authorList>
            <person name="Kono N."/>
            <person name="Arakawa K."/>
        </authorList>
    </citation>
    <scope>NUCLEOTIDE SEQUENCE [LARGE SCALE GENOMIC DNA]</scope>
</reference>
<accession>A0AAV4UC03</accession>
<sequence>MTAPHSAWIQLLRLFHYLLASIDRHPKGIFKKILESDTESRSDHLLPLRLETGLKTARKNPPQWRIIYERDCYFIARLLVVVVIALGG</sequence>
<organism evidence="2 3">
    <name type="scientific">Caerostris extrusa</name>
    <name type="common">Bark spider</name>
    <name type="synonym">Caerostris bankana</name>
    <dbReference type="NCBI Taxonomy" id="172846"/>
    <lineage>
        <taxon>Eukaryota</taxon>
        <taxon>Metazoa</taxon>
        <taxon>Ecdysozoa</taxon>
        <taxon>Arthropoda</taxon>
        <taxon>Chelicerata</taxon>
        <taxon>Arachnida</taxon>
        <taxon>Araneae</taxon>
        <taxon>Araneomorphae</taxon>
        <taxon>Entelegynae</taxon>
        <taxon>Araneoidea</taxon>
        <taxon>Araneidae</taxon>
        <taxon>Caerostris</taxon>
    </lineage>
</organism>
<protein>
    <submittedName>
        <fullName evidence="2">Uncharacterized protein</fullName>
    </submittedName>
</protein>
<dbReference type="EMBL" id="BPLR01012631">
    <property type="protein sequence ID" value="GIY55323.1"/>
    <property type="molecule type" value="Genomic_DNA"/>
</dbReference>
<proteinExistence type="predicted"/>
<keyword evidence="3" id="KW-1185">Reference proteome</keyword>
<dbReference type="Proteomes" id="UP001054945">
    <property type="component" value="Unassembled WGS sequence"/>
</dbReference>
<evidence type="ECO:0000313" key="3">
    <source>
        <dbReference type="Proteomes" id="UP001054945"/>
    </source>
</evidence>
<comment type="caution">
    <text evidence="2">The sequence shown here is derived from an EMBL/GenBank/DDBJ whole genome shotgun (WGS) entry which is preliminary data.</text>
</comment>